<sequence length="100" mass="11912">MDLLSRQIFCVQLLMQVPWLLIFFRSYQLPGDPDSANVTRYRRLSSPISLFLSTRMKGLRSKFRNFHYMRVFRTSSKLFPIDRVDPNERNAAVNADRQLR</sequence>
<keyword evidence="1" id="KW-1185">Reference proteome</keyword>
<proteinExistence type="predicted"/>
<protein>
    <submittedName>
        <fullName evidence="2">Secreted protein</fullName>
    </submittedName>
</protein>
<name>A0A0M3ID85_ASCLU</name>
<evidence type="ECO:0000313" key="1">
    <source>
        <dbReference type="Proteomes" id="UP000036681"/>
    </source>
</evidence>
<evidence type="ECO:0000313" key="2">
    <source>
        <dbReference type="WBParaSite" id="ALUE_0001595901-mRNA-1"/>
    </source>
</evidence>
<dbReference type="WBParaSite" id="ALUE_0001595901-mRNA-1">
    <property type="protein sequence ID" value="ALUE_0001595901-mRNA-1"/>
    <property type="gene ID" value="ALUE_0001595901"/>
</dbReference>
<organism evidence="1 2">
    <name type="scientific">Ascaris lumbricoides</name>
    <name type="common">Giant roundworm</name>
    <dbReference type="NCBI Taxonomy" id="6252"/>
    <lineage>
        <taxon>Eukaryota</taxon>
        <taxon>Metazoa</taxon>
        <taxon>Ecdysozoa</taxon>
        <taxon>Nematoda</taxon>
        <taxon>Chromadorea</taxon>
        <taxon>Rhabditida</taxon>
        <taxon>Spirurina</taxon>
        <taxon>Ascaridomorpha</taxon>
        <taxon>Ascaridoidea</taxon>
        <taxon>Ascarididae</taxon>
        <taxon>Ascaris</taxon>
    </lineage>
</organism>
<dbReference type="AlphaFoldDB" id="A0A0M3ID85"/>
<reference evidence="2" key="1">
    <citation type="submission" date="2017-02" db="UniProtKB">
        <authorList>
            <consortium name="WormBaseParasite"/>
        </authorList>
    </citation>
    <scope>IDENTIFICATION</scope>
</reference>
<dbReference type="Proteomes" id="UP000036681">
    <property type="component" value="Unplaced"/>
</dbReference>
<accession>A0A0M3ID85</accession>